<keyword evidence="2" id="KW-1185">Reference proteome</keyword>
<organism evidence="1 2">
    <name type="scientific">Saccharothrix tamanrassetensis</name>
    <dbReference type="NCBI Taxonomy" id="1051531"/>
    <lineage>
        <taxon>Bacteria</taxon>
        <taxon>Bacillati</taxon>
        <taxon>Actinomycetota</taxon>
        <taxon>Actinomycetes</taxon>
        <taxon>Pseudonocardiales</taxon>
        <taxon>Pseudonocardiaceae</taxon>
        <taxon>Saccharothrix</taxon>
    </lineage>
</organism>
<accession>A0A841CQ27</accession>
<gene>
    <name evidence="1" type="ORF">FHS29_007136</name>
</gene>
<dbReference type="Proteomes" id="UP000547510">
    <property type="component" value="Unassembled WGS sequence"/>
</dbReference>
<dbReference type="RefSeq" id="WP_184698755.1">
    <property type="nucleotide sequence ID" value="NZ_JACHJN010000016.1"/>
</dbReference>
<reference evidence="1 2" key="1">
    <citation type="submission" date="2020-08" db="EMBL/GenBank/DDBJ databases">
        <title>Genomic Encyclopedia of Type Strains, Phase III (KMG-III): the genomes of soil and plant-associated and newly described type strains.</title>
        <authorList>
            <person name="Whitman W."/>
        </authorList>
    </citation>
    <scope>NUCLEOTIDE SEQUENCE [LARGE SCALE GENOMIC DNA]</scope>
    <source>
        <strain evidence="1 2">CECT 8640</strain>
    </source>
</reference>
<dbReference type="EMBL" id="JACHJN010000016">
    <property type="protein sequence ID" value="MBB5960512.1"/>
    <property type="molecule type" value="Genomic_DNA"/>
</dbReference>
<proteinExistence type="predicted"/>
<protein>
    <submittedName>
        <fullName evidence="1">Uncharacterized protein</fullName>
    </submittedName>
</protein>
<evidence type="ECO:0000313" key="2">
    <source>
        <dbReference type="Proteomes" id="UP000547510"/>
    </source>
</evidence>
<name>A0A841CQ27_9PSEU</name>
<comment type="caution">
    <text evidence="1">The sequence shown here is derived from an EMBL/GenBank/DDBJ whole genome shotgun (WGS) entry which is preliminary data.</text>
</comment>
<sequence length="55" mass="6199">MLTTERVAAAVTEGRLPGRGLRKINLADDYEPALEIVTGIFVRKGERDRYAADHW</sequence>
<evidence type="ECO:0000313" key="1">
    <source>
        <dbReference type="EMBL" id="MBB5960512.1"/>
    </source>
</evidence>
<dbReference type="AlphaFoldDB" id="A0A841CQ27"/>